<dbReference type="AlphaFoldDB" id="A0A852V112"/>
<accession>A0A852V112</accession>
<reference evidence="1 2" key="1">
    <citation type="submission" date="2020-07" db="EMBL/GenBank/DDBJ databases">
        <title>Sequencing the genomes of 1000 actinobacteria strains.</title>
        <authorList>
            <person name="Klenk H.-P."/>
        </authorList>
    </citation>
    <scope>NUCLEOTIDE SEQUENCE [LARGE SCALE GENOMIC DNA]</scope>
    <source>
        <strain evidence="1 2">DSM 45763</strain>
    </source>
</reference>
<sequence>MGPASAAVAVGKAARRAASFSTTWWQGSAELIYNSFSWLLVA</sequence>
<evidence type="ECO:0000313" key="1">
    <source>
        <dbReference type="EMBL" id="NYF42169.1"/>
    </source>
</evidence>
<proteinExistence type="predicted"/>
<comment type="caution">
    <text evidence="1">The sequence shown here is derived from an EMBL/GenBank/DDBJ whole genome shotgun (WGS) entry which is preliminary data.</text>
</comment>
<dbReference type="RefSeq" id="WP_281395437.1">
    <property type="nucleotide sequence ID" value="NZ_JACCCO010000002.1"/>
</dbReference>
<keyword evidence="2" id="KW-1185">Reference proteome</keyword>
<evidence type="ECO:0000313" key="2">
    <source>
        <dbReference type="Proteomes" id="UP000576393"/>
    </source>
</evidence>
<dbReference type="Proteomes" id="UP000576393">
    <property type="component" value="Unassembled WGS sequence"/>
</dbReference>
<gene>
    <name evidence="1" type="ORF">HDA43_004370</name>
</gene>
<organism evidence="1 2">
    <name type="scientific">Streptosporangium sandarakinum</name>
    <dbReference type="NCBI Taxonomy" id="1260955"/>
    <lineage>
        <taxon>Bacteria</taxon>
        <taxon>Bacillati</taxon>
        <taxon>Actinomycetota</taxon>
        <taxon>Actinomycetes</taxon>
        <taxon>Streptosporangiales</taxon>
        <taxon>Streptosporangiaceae</taxon>
        <taxon>Streptosporangium</taxon>
    </lineage>
</organism>
<protein>
    <submittedName>
        <fullName evidence="1">Uncharacterized protein</fullName>
    </submittedName>
</protein>
<dbReference type="EMBL" id="JACCCO010000002">
    <property type="protein sequence ID" value="NYF42169.1"/>
    <property type="molecule type" value="Genomic_DNA"/>
</dbReference>
<name>A0A852V112_9ACTN</name>